<dbReference type="AlphaFoldDB" id="A0A8H3PGG3"/>
<dbReference type="Proteomes" id="UP000664203">
    <property type="component" value="Unassembled WGS sequence"/>
</dbReference>
<sequence>MPAVLDHGGEDLTDILIPPTSPSKLSYLLYPGLLITILLPAYRFVLKDYHAFLALGPGGTPKTFLGYLRVSYLRLFAISDPFRPPSLAETVYPTNGYLRQLPQRSGLRPTTAGIAPHRQLNQKCPAELHRALRDGLHKLAAAFPSLIWKGRSCFEKNGLALFLSACTESAPPDTAHPRFSHLNPTCQDTGEICHLHAMDSSMHLTLHPLDVSIVLSAGWGERHPLAGKYVHGKELLPSGFVMVYAPRQESQVETVMEIVKAGAWWVGGVDLAKANGLGGEE</sequence>
<keyword evidence="1" id="KW-0472">Membrane</keyword>
<proteinExistence type="predicted"/>
<keyword evidence="1" id="KW-0812">Transmembrane</keyword>
<gene>
    <name evidence="3" type="ORF">ALECFALPRED_008425</name>
</gene>
<dbReference type="EMBL" id="CAJPDR010000587">
    <property type="protein sequence ID" value="CAF9940098.1"/>
    <property type="molecule type" value="Genomic_DNA"/>
</dbReference>
<name>A0A8H3PGG3_9LECA</name>
<protein>
    <recommendedName>
        <fullName evidence="2">Luciferase domain-containing protein</fullName>
    </recommendedName>
</protein>
<feature type="domain" description="Luciferase" evidence="2">
    <location>
        <begin position="190"/>
        <end position="261"/>
    </location>
</feature>
<organism evidence="3 4">
    <name type="scientific">Alectoria fallacina</name>
    <dbReference type="NCBI Taxonomy" id="1903189"/>
    <lineage>
        <taxon>Eukaryota</taxon>
        <taxon>Fungi</taxon>
        <taxon>Dikarya</taxon>
        <taxon>Ascomycota</taxon>
        <taxon>Pezizomycotina</taxon>
        <taxon>Lecanoromycetes</taxon>
        <taxon>OSLEUM clade</taxon>
        <taxon>Lecanoromycetidae</taxon>
        <taxon>Lecanorales</taxon>
        <taxon>Lecanorineae</taxon>
        <taxon>Parmeliaceae</taxon>
        <taxon>Alectoria</taxon>
    </lineage>
</organism>
<dbReference type="InterPro" id="IPR048273">
    <property type="entry name" value="Luciferase"/>
</dbReference>
<keyword evidence="1" id="KW-1133">Transmembrane helix</keyword>
<feature type="transmembrane region" description="Helical" evidence="1">
    <location>
        <begin position="27"/>
        <end position="45"/>
    </location>
</feature>
<evidence type="ECO:0000313" key="4">
    <source>
        <dbReference type="Proteomes" id="UP000664203"/>
    </source>
</evidence>
<dbReference type="PANTHER" id="PTHR38695:SF1">
    <property type="entry name" value="AMINO ACID PERMEASE_ SLC12A DOMAIN-CONTAINING PROTEIN"/>
    <property type="match status" value="1"/>
</dbReference>
<comment type="caution">
    <text evidence="3">The sequence shown here is derived from an EMBL/GenBank/DDBJ whole genome shotgun (WGS) entry which is preliminary data.</text>
</comment>
<dbReference type="Pfam" id="PF17648">
    <property type="entry name" value="Luciferase"/>
    <property type="match status" value="1"/>
</dbReference>
<dbReference type="PANTHER" id="PTHR38695">
    <property type="entry name" value="AMINO ACID PERMEASE_ SLC12A DOMAIN-CONTAINING PROTEIN"/>
    <property type="match status" value="1"/>
</dbReference>
<keyword evidence="4" id="KW-1185">Reference proteome</keyword>
<dbReference type="InterPro" id="IPR040841">
    <property type="entry name" value="Luciferase_dom"/>
</dbReference>
<evidence type="ECO:0000259" key="2">
    <source>
        <dbReference type="Pfam" id="PF17648"/>
    </source>
</evidence>
<evidence type="ECO:0000256" key="1">
    <source>
        <dbReference type="SAM" id="Phobius"/>
    </source>
</evidence>
<evidence type="ECO:0000313" key="3">
    <source>
        <dbReference type="EMBL" id="CAF9940098.1"/>
    </source>
</evidence>
<dbReference type="OrthoDB" id="9987011at2759"/>
<reference evidence="3" key="1">
    <citation type="submission" date="2021-03" db="EMBL/GenBank/DDBJ databases">
        <authorList>
            <person name="Tagirdzhanova G."/>
        </authorList>
    </citation>
    <scope>NUCLEOTIDE SEQUENCE</scope>
</reference>
<accession>A0A8H3PGG3</accession>